<dbReference type="InterPro" id="IPR011701">
    <property type="entry name" value="MFS"/>
</dbReference>
<keyword evidence="3 5" id="KW-1133">Transmembrane helix</keyword>
<dbReference type="EMBL" id="JAKREW010000022">
    <property type="protein sequence ID" value="MCG7507275.1"/>
    <property type="molecule type" value="Genomic_DNA"/>
</dbReference>
<evidence type="ECO:0000313" key="8">
    <source>
        <dbReference type="Proteomes" id="UP001201701"/>
    </source>
</evidence>
<dbReference type="RefSeq" id="WP_239368267.1">
    <property type="nucleotide sequence ID" value="NZ_JAKREW010000022.1"/>
</dbReference>
<dbReference type="PRINTS" id="PR01036">
    <property type="entry name" value="TCRTETB"/>
</dbReference>
<feature type="transmembrane region" description="Helical" evidence="5">
    <location>
        <begin position="362"/>
        <end position="388"/>
    </location>
</feature>
<dbReference type="InterPro" id="IPR020846">
    <property type="entry name" value="MFS_dom"/>
</dbReference>
<sequence length="510" mass="52005">MANSYKAAGAAEKALVLVAVCLAALSMPLTFTGPAVALPAIGRALGGSPIALNWVTNAFMLTFGSSLMAAGALADAYGRKRMFLTGVAAFGLFSALASVSPSIIWLDLARAAQGLAAALAFAGGAAALAQEFEGAGRMRAFSVLGTSFGIGLSFGPITSGLLIDAFGWASIFLPVVVAAAFAFLTAARFMRESRDPAATGLDWPGAASFTVALALLTYGFLKAPEAGWSDPAVIGLLAGAVLSFAIFAIIERKVARPMLDLSLFRYPRFVGVQLLAAAPAYAFVVLLVLLPVRFVGVEGMDEIAAGRLMIALSAPLLILPLVAGWLTRWLPASVLCATGLLVSAAGLFWLSGVPAGAPAAALVLPMLTIGVGISLPWGLMDGLAVSVVPTERAGMATGIFNTTRVAGEGLALAVVSAVLSAFTAGHLAATAHAPSEKLMAAAQRLVTGDLSAAQILLPDAGHDQVVAQYGFAFSSLLVVLTVITIVTAVVVFLFMGRKTGPEVLSDAVEA</sequence>
<organism evidence="7 8">
    <name type="scientific">Mesorhizobium retamae</name>
    <dbReference type="NCBI Taxonomy" id="2912854"/>
    <lineage>
        <taxon>Bacteria</taxon>
        <taxon>Pseudomonadati</taxon>
        <taxon>Pseudomonadota</taxon>
        <taxon>Alphaproteobacteria</taxon>
        <taxon>Hyphomicrobiales</taxon>
        <taxon>Phyllobacteriaceae</taxon>
        <taxon>Mesorhizobium</taxon>
    </lineage>
</organism>
<evidence type="ECO:0000256" key="5">
    <source>
        <dbReference type="SAM" id="Phobius"/>
    </source>
</evidence>
<dbReference type="SUPFAM" id="SSF103473">
    <property type="entry name" value="MFS general substrate transporter"/>
    <property type="match status" value="1"/>
</dbReference>
<dbReference type="Proteomes" id="UP001201701">
    <property type="component" value="Unassembled WGS sequence"/>
</dbReference>
<dbReference type="Gene3D" id="1.20.1720.10">
    <property type="entry name" value="Multidrug resistance protein D"/>
    <property type="match status" value="1"/>
</dbReference>
<reference evidence="7 8" key="1">
    <citation type="submission" date="2022-02" db="EMBL/GenBank/DDBJ databases">
        <title>Draft genome sequence of Mezorhizobium retamae strain IRAMC:0171 isolated from Retama raetam nodules.</title>
        <authorList>
            <person name="Bengaied R."/>
            <person name="Sbissi I."/>
            <person name="Huber K."/>
            <person name="Ghodbane F."/>
            <person name="Nouioui I."/>
            <person name="Tarhouni M."/>
            <person name="Gtari M."/>
        </authorList>
    </citation>
    <scope>NUCLEOTIDE SEQUENCE [LARGE SCALE GENOMIC DNA]</scope>
    <source>
        <strain evidence="7 8">IRAMC:0171</strain>
    </source>
</reference>
<comment type="caution">
    <text evidence="7">The sequence shown here is derived from an EMBL/GenBank/DDBJ whole genome shotgun (WGS) entry which is preliminary data.</text>
</comment>
<feature type="transmembrane region" description="Helical" evidence="5">
    <location>
        <begin position="329"/>
        <end position="350"/>
    </location>
</feature>
<accession>A0ABS9QIN9</accession>
<keyword evidence="2 5" id="KW-0812">Transmembrane</keyword>
<feature type="transmembrane region" description="Helical" evidence="5">
    <location>
        <begin position="83"/>
        <end position="105"/>
    </location>
</feature>
<feature type="transmembrane region" description="Helical" evidence="5">
    <location>
        <begin position="270"/>
        <end position="292"/>
    </location>
</feature>
<evidence type="ECO:0000259" key="6">
    <source>
        <dbReference type="PROSITE" id="PS50850"/>
    </source>
</evidence>
<evidence type="ECO:0000256" key="3">
    <source>
        <dbReference type="ARBA" id="ARBA00022989"/>
    </source>
</evidence>
<evidence type="ECO:0000256" key="1">
    <source>
        <dbReference type="ARBA" id="ARBA00004141"/>
    </source>
</evidence>
<dbReference type="PANTHER" id="PTHR42718">
    <property type="entry name" value="MAJOR FACILITATOR SUPERFAMILY MULTIDRUG TRANSPORTER MFSC"/>
    <property type="match status" value="1"/>
</dbReference>
<feature type="transmembrane region" description="Helical" evidence="5">
    <location>
        <begin position="111"/>
        <end position="129"/>
    </location>
</feature>
<feature type="transmembrane region" description="Helical" evidence="5">
    <location>
        <begin position="409"/>
        <end position="429"/>
    </location>
</feature>
<evidence type="ECO:0000256" key="4">
    <source>
        <dbReference type="ARBA" id="ARBA00023136"/>
    </source>
</evidence>
<keyword evidence="4 5" id="KW-0472">Membrane</keyword>
<dbReference type="PROSITE" id="PS00216">
    <property type="entry name" value="SUGAR_TRANSPORT_1"/>
    <property type="match status" value="1"/>
</dbReference>
<name>A0ABS9QIN9_9HYPH</name>
<evidence type="ECO:0000256" key="2">
    <source>
        <dbReference type="ARBA" id="ARBA00022692"/>
    </source>
</evidence>
<feature type="transmembrane region" description="Helical" evidence="5">
    <location>
        <begin position="169"/>
        <end position="189"/>
    </location>
</feature>
<dbReference type="InterPro" id="IPR005829">
    <property type="entry name" value="Sugar_transporter_CS"/>
</dbReference>
<proteinExistence type="predicted"/>
<feature type="transmembrane region" description="Helical" evidence="5">
    <location>
        <begin position="141"/>
        <end position="163"/>
    </location>
</feature>
<protein>
    <submittedName>
        <fullName evidence="7">MFS transporter</fullName>
    </submittedName>
</protein>
<dbReference type="InterPro" id="IPR036259">
    <property type="entry name" value="MFS_trans_sf"/>
</dbReference>
<dbReference type="CDD" id="cd17321">
    <property type="entry name" value="MFS_MMR_MDR_like"/>
    <property type="match status" value="1"/>
</dbReference>
<dbReference type="Pfam" id="PF07690">
    <property type="entry name" value="MFS_1"/>
    <property type="match status" value="1"/>
</dbReference>
<evidence type="ECO:0000313" key="7">
    <source>
        <dbReference type="EMBL" id="MCG7507275.1"/>
    </source>
</evidence>
<dbReference type="PROSITE" id="PS50850">
    <property type="entry name" value="MFS"/>
    <property type="match status" value="1"/>
</dbReference>
<gene>
    <name evidence="7" type="ORF">L4923_19775</name>
</gene>
<feature type="transmembrane region" description="Helical" evidence="5">
    <location>
        <begin position="53"/>
        <end position="74"/>
    </location>
</feature>
<keyword evidence="8" id="KW-1185">Reference proteome</keyword>
<dbReference type="PANTHER" id="PTHR42718:SF49">
    <property type="entry name" value="EXPORT PROTEIN"/>
    <property type="match status" value="1"/>
</dbReference>
<feature type="transmembrane region" description="Helical" evidence="5">
    <location>
        <begin position="201"/>
        <end position="220"/>
    </location>
</feature>
<comment type="subcellular location">
    <subcellularLocation>
        <location evidence="1">Membrane</location>
        <topology evidence="1">Multi-pass membrane protein</topology>
    </subcellularLocation>
</comment>
<feature type="domain" description="Major facilitator superfamily (MFS) profile" evidence="6">
    <location>
        <begin position="16"/>
        <end position="499"/>
    </location>
</feature>
<feature type="transmembrane region" description="Helical" evidence="5">
    <location>
        <begin position="304"/>
        <end position="322"/>
    </location>
</feature>
<feature type="transmembrane region" description="Helical" evidence="5">
    <location>
        <begin position="232"/>
        <end position="250"/>
    </location>
</feature>
<dbReference type="Gene3D" id="1.20.1250.20">
    <property type="entry name" value="MFS general substrate transporter like domains"/>
    <property type="match status" value="1"/>
</dbReference>
<feature type="transmembrane region" description="Helical" evidence="5">
    <location>
        <begin position="471"/>
        <end position="495"/>
    </location>
</feature>